<dbReference type="PANTHER" id="PTHR30627">
    <property type="entry name" value="PEPTIDOGLYCAN D,D-TRANSPEPTIDASE"/>
    <property type="match status" value="1"/>
</dbReference>
<reference evidence="4" key="1">
    <citation type="submission" date="2020-05" db="EMBL/GenBank/DDBJ databases">
        <authorList>
            <person name="Chiriac C."/>
            <person name="Salcher M."/>
            <person name="Ghai R."/>
            <person name="Kavagutti S V."/>
        </authorList>
    </citation>
    <scope>NUCLEOTIDE SEQUENCE</scope>
</reference>
<dbReference type="InterPro" id="IPR012338">
    <property type="entry name" value="Beta-lactam/transpept-like"/>
</dbReference>
<gene>
    <name evidence="3" type="ORF">UFOPK1908_00871</name>
    <name evidence="4" type="ORF">UFOPK2282_00111</name>
    <name evidence="5" type="ORF">UFOPK3576_00963</name>
</gene>
<dbReference type="GO" id="GO:0005886">
    <property type="term" value="C:plasma membrane"/>
    <property type="evidence" value="ECO:0007669"/>
    <property type="project" value="TreeGrafter"/>
</dbReference>
<dbReference type="Pfam" id="PF21922">
    <property type="entry name" value="PBP_dimer_2"/>
    <property type="match status" value="1"/>
</dbReference>
<feature type="domain" description="Penicillin binding protein A dimerisation" evidence="2">
    <location>
        <begin position="52"/>
        <end position="134"/>
    </location>
</feature>
<evidence type="ECO:0000259" key="1">
    <source>
        <dbReference type="Pfam" id="PF00905"/>
    </source>
</evidence>
<accession>A0A6J6KX93</accession>
<evidence type="ECO:0000313" key="3">
    <source>
        <dbReference type="EMBL" id="CAB4621980.1"/>
    </source>
</evidence>
<dbReference type="EMBL" id="CAFBMO010000036">
    <property type="protein sequence ID" value="CAB4908838.1"/>
    <property type="molecule type" value="Genomic_DNA"/>
</dbReference>
<sequence>MNRPIRRIGAVFAILLLAMIANVTFIQVFKSADYRDRPGNQRQLLAQYDRERGPIVVATDTAARSVETGDTLRYQRTYSNGPLYAPITGFYSLVYGATGLERTENKILNGSSDLLFVDRTKQLFAGRQIQGGSVVTTINPDAQLAAFEGLGTKVGAVVAIEPATGKILASAQSPSFDPNILSSHKPADIRTYYESLTADPDKPLLNRPIVSLNPPGSTFKLVTTAAALASGNYTPESLIPGPKTYQLPNSTKKINNWTRTACGPGGMVTLKQALAISCNTAFAWLGNQLGADALREQAQLMGFDTRFELPLRAARSTFPTDPDLPQTALSAIGQYEVRATALQMAMVGAAIGNKGVLMNPFLVQEIRGPDLSVLQSTQPTIFQQSMTVANAATETALMVNVVNNGTGSNARISGIDVAGKTGTAQTGNDRPSVAWFVAFAPAQNPKVAVAVCIEQAGTTEISGNGLAAPIAKKVMQAVLKQS</sequence>
<evidence type="ECO:0000313" key="5">
    <source>
        <dbReference type="EMBL" id="CAB4908838.1"/>
    </source>
</evidence>
<dbReference type="EMBL" id="CAEZWR010000008">
    <property type="protein sequence ID" value="CAB4654112.1"/>
    <property type="molecule type" value="Genomic_DNA"/>
</dbReference>
<name>A0A6J6KX93_9ZZZZ</name>
<proteinExistence type="predicted"/>
<protein>
    <submittedName>
        <fullName evidence="4">Unannotated protein</fullName>
    </submittedName>
</protein>
<evidence type="ECO:0000313" key="4">
    <source>
        <dbReference type="EMBL" id="CAB4654112.1"/>
    </source>
</evidence>
<dbReference type="InterPro" id="IPR036138">
    <property type="entry name" value="PBP_dimer_sf"/>
</dbReference>
<dbReference type="GO" id="GO:0008658">
    <property type="term" value="F:penicillin binding"/>
    <property type="evidence" value="ECO:0007669"/>
    <property type="project" value="InterPro"/>
</dbReference>
<feature type="domain" description="Penicillin-binding protein transpeptidase" evidence="1">
    <location>
        <begin position="155"/>
        <end position="476"/>
    </location>
</feature>
<dbReference type="InterPro" id="IPR054120">
    <property type="entry name" value="PBPA_dimer"/>
</dbReference>
<dbReference type="InterPro" id="IPR050515">
    <property type="entry name" value="Beta-lactam/transpept"/>
</dbReference>
<evidence type="ECO:0000259" key="2">
    <source>
        <dbReference type="Pfam" id="PF21922"/>
    </source>
</evidence>
<dbReference type="GO" id="GO:0071555">
    <property type="term" value="P:cell wall organization"/>
    <property type="evidence" value="ECO:0007669"/>
    <property type="project" value="TreeGrafter"/>
</dbReference>
<dbReference type="Pfam" id="PF00905">
    <property type="entry name" value="Transpeptidase"/>
    <property type="match status" value="1"/>
</dbReference>
<dbReference type="Gene3D" id="3.40.710.10">
    <property type="entry name" value="DD-peptidase/beta-lactamase superfamily"/>
    <property type="match status" value="1"/>
</dbReference>
<dbReference type="Gene3D" id="3.90.1310.10">
    <property type="entry name" value="Penicillin-binding protein 2a (Domain 2)"/>
    <property type="match status" value="1"/>
</dbReference>
<dbReference type="AlphaFoldDB" id="A0A6J6KX93"/>
<dbReference type="SUPFAM" id="SSF56519">
    <property type="entry name" value="Penicillin binding protein dimerisation domain"/>
    <property type="match status" value="1"/>
</dbReference>
<dbReference type="EMBL" id="CAEZVB010000036">
    <property type="protein sequence ID" value="CAB4621980.1"/>
    <property type="molecule type" value="Genomic_DNA"/>
</dbReference>
<dbReference type="SUPFAM" id="SSF56601">
    <property type="entry name" value="beta-lactamase/transpeptidase-like"/>
    <property type="match status" value="1"/>
</dbReference>
<dbReference type="GO" id="GO:0071972">
    <property type="term" value="F:peptidoglycan L,D-transpeptidase activity"/>
    <property type="evidence" value="ECO:0007669"/>
    <property type="project" value="TreeGrafter"/>
</dbReference>
<dbReference type="PANTHER" id="PTHR30627:SF24">
    <property type="entry name" value="PENICILLIN-BINDING PROTEIN 4B"/>
    <property type="match status" value="1"/>
</dbReference>
<dbReference type="InterPro" id="IPR001460">
    <property type="entry name" value="PCN-bd_Tpept"/>
</dbReference>
<organism evidence="4">
    <name type="scientific">freshwater metagenome</name>
    <dbReference type="NCBI Taxonomy" id="449393"/>
    <lineage>
        <taxon>unclassified sequences</taxon>
        <taxon>metagenomes</taxon>
        <taxon>ecological metagenomes</taxon>
    </lineage>
</organism>